<organism evidence="5 6">
    <name type="scientific">Selenobaculum gibii</name>
    <dbReference type="NCBI Taxonomy" id="3054208"/>
    <lineage>
        <taxon>Bacteria</taxon>
        <taxon>Bacillati</taxon>
        <taxon>Bacillota</taxon>
        <taxon>Negativicutes</taxon>
        <taxon>Selenomonadales</taxon>
        <taxon>Selenomonadaceae</taxon>
        <taxon>Selenobaculum</taxon>
    </lineage>
</organism>
<gene>
    <name evidence="5" type="ORF">P3F81_01475</name>
</gene>
<dbReference type="GO" id="GO:0016887">
    <property type="term" value="F:ATP hydrolysis activity"/>
    <property type="evidence" value="ECO:0007669"/>
    <property type="project" value="InterPro"/>
</dbReference>
<evidence type="ECO:0000313" key="5">
    <source>
        <dbReference type="EMBL" id="WIW71022.1"/>
    </source>
</evidence>
<dbReference type="InterPro" id="IPR017871">
    <property type="entry name" value="ABC_transporter-like_CS"/>
</dbReference>
<dbReference type="PROSITE" id="PS50893">
    <property type="entry name" value="ABC_TRANSPORTER_2"/>
    <property type="match status" value="1"/>
</dbReference>
<dbReference type="EMBL" id="CP120678">
    <property type="protein sequence ID" value="WIW71022.1"/>
    <property type="molecule type" value="Genomic_DNA"/>
</dbReference>
<dbReference type="PROSITE" id="PS00211">
    <property type="entry name" value="ABC_TRANSPORTER_1"/>
    <property type="match status" value="1"/>
</dbReference>
<dbReference type="InterPro" id="IPR003439">
    <property type="entry name" value="ABC_transporter-like_ATP-bd"/>
</dbReference>
<proteinExistence type="predicted"/>
<reference evidence="5" key="1">
    <citation type="submission" date="2023-03" db="EMBL/GenBank/DDBJ databases">
        <title>Selenobaculum gbiensis gen. nov. sp. nov., a new bacterium isolated from the gut microbiota of IBD patient.</title>
        <authorList>
            <person name="Yeo S."/>
            <person name="Park H."/>
            <person name="Huh C.S."/>
        </authorList>
    </citation>
    <scope>NUCLEOTIDE SEQUENCE</scope>
    <source>
        <strain evidence="5">ICN-92133</strain>
    </source>
</reference>
<sequence length="254" mass="28342">MIELKGVNKSFQQRRILKNINLEITKGETLAIIGASGSGKSTLLRLIIGLLKPDNGEIWIKNKEISNLSEKELNEVRLNMGMVFQYSALFDSMTIGDNVAFGLREHTTLSEAEIKEIVQENLRMVDLEGFENMMPNELSGGMKKRVSLARAIAFKPEILLYDEPSAGLDPMMSAKIDELIYHMQQKLGVTSIVVTHHMNSAFAIADRIAMIHEGEIIAIGDVEMIQNLENPIVQNFIHGSKRFTGGDRGNDNRS</sequence>
<dbReference type="InterPro" id="IPR027417">
    <property type="entry name" value="P-loop_NTPase"/>
</dbReference>
<accession>A0A9Y2AIP8</accession>
<evidence type="ECO:0000256" key="2">
    <source>
        <dbReference type="ARBA" id="ARBA00022741"/>
    </source>
</evidence>
<evidence type="ECO:0000313" key="6">
    <source>
        <dbReference type="Proteomes" id="UP001243623"/>
    </source>
</evidence>
<evidence type="ECO:0000259" key="4">
    <source>
        <dbReference type="PROSITE" id="PS50893"/>
    </source>
</evidence>
<dbReference type="Proteomes" id="UP001243623">
    <property type="component" value="Chromosome"/>
</dbReference>
<protein>
    <submittedName>
        <fullName evidence="5">ABC transporter ATP-binding protein</fullName>
    </submittedName>
</protein>
<feature type="domain" description="ABC transporter" evidence="4">
    <location>
        <begin position="2"/>
        <end position="238"/>
    </location>
</feature>
<dbReference type="Pfam" id="PF00005">
    <property type="entry name" value="ABC_tran"/>
    <property type="match status" value="1"/>
</dbReference>
<evidence type="ECO:0000256" key="3">
    <source>
        <dbReference type="ARBA" id="ARBA00022840"/>
    </source>
</evidence>
<dbReference type="PANTHER" id="PTHR43023">
    <property type="entry name" value="PROTEIN TRIGALACTOSYLDIACYLGLYCEROL 3, CHLOROPLASTIC"/>
    <property type="match status" value="1"/>
</dbReference>
<dbReference type="RefSeq" id="WP_147667023.1">
    <property type="nucleotide sequence ID" value="NZ_CP120678.1"/>
</dbReference>
<dbReference type="CDD" id="cd03261">
    <property type="entry name" value="ABC_Org_Solvent_Resistant"/>
    <property type="match status" value="1"/>
</dbReference>
<keyword evidence="1" id="KW-0813">Transport</keyword>
<dbReference type="KEGG" id="sgbi:P3F81_01475"/>
<keyword evidence="3 5" id="KW-0067">ATP-binding</keyword>
<evidence type="ECO:0000256" key="1">
    <source>
        <dbReference type="ARBA" id="ARBA00022448"/>
    </source>
</evidence>
<keyword evidence="2" id="KW-0547">Nucleotide-binding</keyword>
<dbReference type="AlphaFoldDB" id="A0A9Y2AIP8"/>
<dbReference type="PANTHER" id="PTHR43023:SF6">
    <property type="entry name" value="INTERMEMBRANE PHOSPHOLIPID TRANSPORT SYSTEM ATP-BINDING PROTEIN MLAF"/>
    <property type="match status" value="1"/>
</dbReference>
<keyword evidence="6" id="KW-1185">Reference proteome</keyword>
<dbReference type="SMART" id="SM00382">
    <property type="entry name" value="AAA"/>
    <property type="match status" value="1"/>
</dbReference>
<dbReference type="Gene3D" id="3.40.50.300">
    <property type="entry name" value="P-loop containing nucleotide triphosphate hydrolases"/>
    <property type="match status" value="1"/>
</dbReference>
<dbReference type="InterPro" id="IPR003593">
    <property type="entry name" value="AAA+_ATPase"/>
</dbReference>
<dbReference type="SUPFAM" id="SSF52540">
    <property type="entry name" value="P-loop containing nucleoside triphosphate hydrolases"/>
    <property type="match status" value="1"/>
</dbReference>
<name>A0A9Y2AIP8_9FIRM</name>
<dbReference type="GO" id="GO:0005524">
    <property type="term" value="F:ATP binding"/>
    <property type="evidence" value="ECO:0007669"/>
    <property type="project" value="UniProtKB-KW"/>
</dbReference>